<dbReference type="InterPro" id="IPR036412">
    <property type="entry name" value="HAD-like_sf"/>
</dbReference>
<dbReference type="GO" id="GO:0019120">
    <property type="term" value="F:hydrolase activity, acting on acid halide bonds, in C-halide compounds"/>
    <property type="evidence" value="ECO:0007669"/>
    <property type="project" value="InterPro"/>
</dbReference>
<dbReference type="Gene3D" id="1.10.150.240">
    <property type="entry name" value="Putative phosphatase, domain 2"/>
    <property type="match status" value="1"/>
</dbReference>
<evidence type="ECO:0000256" key="1">
    <source>
        <dbReference type="ARBA" id="ARBA00008106"/>
    </source>
</evidence>
<organism evidence="3 4">
    <name type="scientific">Lithohypha guttulata</name>
    <dbReference type="NCBI Taxonomy" id="1690604"/>
    <lineage>
        <taxon>Eukaryota</taxon>
        <taxon>Fungi</taxon>
        <taxon>Dikarya</taxon>
        <taxon>Ascomycota</taxon>
        <taxon>Pezizomycotina</taxon>
        <taxon>Eurotiomycetes</taxon>
        <taxon>Chaetothyriomycetidae</taxon>
        <taxon>Chaetothyriales</taxon>
        <taxon>Trichomeriaceae</taxon>
        <taxon>Lithohypha</taxon>
    </lineage>
</organism>
<dbReference type="NCBIfam" id="TIGR01428">
    <property type="entry name" value="HAD_type_II"/>
    <property type="match status" value="1"/>
</dbReference>
<gene>
    <name evidence="3" type="ORF">LTR05_003435</name>
</gene>
<dbReference type="GO" id="GO:0016791">
    <property type="term" value="F:phosphatase activity"/>
    <property type="evidence" value="ECO:0007669"/>
    <property type="project" value="UniProtKB-ARBA"/>
</dbReference>
<keyword evidence="2" id="KW-0378">Hydrolase</keyword>
<dbReference type="SFLD" id="SFLDS00003">
    <property type="entry name" value="Haloacid_Dehalogenase"/>
    <property type="match status" value="1"/>
</dbReference>
<dbReference type="SFLD" id="SFLDG01129">
    <property type="entry name" value="C1.5:_HAD__Beta-PGM__Phosphata"/>
    <property type="match status" value="1"/>
</dbReference>
<evidence type="ECO:0000256" key="2">
    <source>
        <dbReference type="ARBA" id="ARBA00022801"/>
    </source>
</evidence>
<dbReference type="InterPro" id="IPR023214">
    <property type="entry name" value="HAD_sf"/>
</dbReference>
<dbReference type="Pfam" id="PF00702">
    <property type="entry name" value="Hydrolase"/>
    <property type="match status" value="1"/>
</dbReference>
<evidence type="ECO:0000313" key="4">
    <source>
        <dbReference type="Proteomes" id="UP001309876"/>
    </source>
</evidence>
<dbReference type="InterPro" id="IPR006439">
    <property type="entry name" value="HAD-SF_hydro_IA"/>
</dbReference>
<dbReference type="InterPro" id="IPR023198">
    <property type="entry name" value="PGP-like_dom2"/>
</dbReference>
<keyword evidence="4" id="KW-1185">Reference proteome</keyword>
<dbReference type="PANTHER" id="PTHR43316:SF3">
    <property type="entry name" value="HALOACID DEHALOGENASE, TYPE II (AFU_ORTHOLOGUE AFUA_2G07750)-RELATED"/>
    <property type="match status" value="1"/>
</dbReference>
<dbReference type="PRINTS" id="PR00413">
    <property type="entry name" value="HADHALOGNASE"/>
</dbReference>
<dbReference type="Proteomes" id="UP001309876">
    <property type="component" value="Unassembled WGS sequence"/>
</dbReference>
<sequence>MTQTNPPKALLFDVFGTCVDWRSTVTTFLSKTAEDTLSSSSSSLPSLVRTTAPTIDWGEFAWQWRKSYYEFTRSYDPTTGPFKSVDQHHLLSLIELLREYQLEGLWDEEELQRISMIWHFLDPWSDSAKGLQMLNQKFETATLSNGNTTLLTDLRTHGSLPFKHILSAENFGAYKPHADVYNGAAQQLGVQTNECAMVAAHLGDLHAAKHKCGYQTIYVERPQEETWDKEEVDDARRGGWVDIWVNENEGGFEEVARRLGCTMPEEGLYHETGGITGQLQRHTDSHDKDLEQQAREGIYHEDASIVR</sequence>
<dbReference type="NCBIfam" id="TIGR01493">
    <property type="entry name" value="HAD-SF-IA-v2"/>
    <property type="match status" value="1"/>
</dbReference>
<dbReference type="Gene3D" id="3.40.50.1000">
    <property type="entry name" value="HAD superfamily/HAD-like"/>
    <property type="match status" value="1"/>
</dbReference>
<dbReference type="SUPFAM" id="SSF56784">
    <property type="entry name" value="HAD-like"/>
    <property type="match status" value="1"/>
</dbReference>
<dbReference type="EMBL" id="JAVRRJ010000002">
    <property type="protein sequence ID" value="KAK5089210.1"/>
    <property type="molecule type" value="Genomic_DNA"/>
</dbReference>
<evidence type="ECO:0000313" key="3">
    <source>
        <dbReference type="EMBL" id="KAK5089210.1"/>
    </source>
</evidence>
<dbReference type="AlphaFoldDB" id="A0AAN7T4N6"/>
<dbReference type="InterPro" id="IPR051540">
    <property type="entry name" value="S-2-haloacid_dehalogenase"/>
</dbReference>
<comment type="similarity">
    <text evidence="1">Belongs to the HAD-like hydrolase superfamily. S-2-haloalkanoic acid dehalogenase family.</text>
</comment>
<accession>A0AAN7T4N6</accession>
<reference evidence="3 4" key="1">
    <citation type="submission" date="2023-08" db="EMBL/GenBank/DDBJ databases">
        <title>Black Yeasts Isolated from many extreme environments.</title>
        <authorList>
            <person name="Coleine C."/>
            <person name="Stajich J.E."/>
            <person name="Selbmann L."/>
        </authorList>
    </citation>
    <scope>NUCLEOTIDE SEQUENCE [LARGE SCALE GENOMIC DNA]</scope>
    <source>
        <strain evidence="3 4">CCFEE 5910</strain>
    </source>
</reference>
<protein>
    <recommendedName>
        <fullName evidence="5">Haloacid dehalogenase</fullName>
    </recommendedName>
</protein>
<name>A0AAN7T4N6_9EURO</name>
<comment type="caution">
    <text evidence="3">The sequence shown here is derived from an EMBL/GenBank/DDBJ whole genome shotgun (WGS) entry which is preliminary data.</text>
</comment>
<dbReference type="PANTHER" id="PTHR43316">
    <property type="entry name" value="HYDROLASE, HALOACID DELAHOGENASE-RELATED"/>
    <property type="match status" value="1"/>
</dbReference>
<proteinExistence type="inferred from homology"/>
<dbReference type="InterPro" id="IPR006328">
    <property type="entry name" value="2-HAD"/>
</dbReference>
<evidence type="ECO:0008006" key="5">
    <source>
        <dbReference type="Google" id="ProtNLM"/>
    </source>
</evidence>